<organism evidence="2 3">
    <name type="scientific">Paraburkholderia aspalathi</name>
    <dbReference type="NCBI Taxonomy" id="1324617"/>
    <lineage>
        <taxon>Bacteria</taxon>
        <taxon>Pseudomonadati</taxon>
        <taxon>Pseudomonadota</taxon>
        <taxon>Betaproteobacteria</taxon>
        <taxon>Burkholderiales</taxon>
        <taxon>Burkholderiaceae</taxon>
        <taxon>Paraburkholderia</taxon>
    </lineage>
</organism>
<accession>A0A1I7ER87</accession>
<name>A0A1I7ER87_9BURK</name>
<reference evidence="2 3" key="1">
    <citation type="submission" date="2016-10" db="EMBL/GenBank/DDBJ databases">
        <authorList>
            <person name="de Groot N.N."/>
        </authorList>
    </citation>
    <scope>NUCLEOTIDE SEQUENCE [LARGE SCALE GENOMIC DNA]</scope>
    <source>
        <strain evidence="2 3">LMG 27731</strain>
    </source>
</reference>
<feature type="domain" description="HEPN/Toprim N-terminal" evidence="1">
    <location>
        <begin position="5"/>
        <end position="227"/>
    </location>
</feature>
<dbReference type="RefSeq" id="WP_093647144.1">
    <property type="nucleotide sequence ID" value="NZ_FPBH01000054.1"/>
</dbReference>
<dbReference type="InterPro" id="IPR041487">
    <property type="entry name" value="HEPN/Toprim-NTD1"/>
</dbReference>
<dbReference type="Proteomes" id="UP000198844">
    <property type="component" value="Unassembled WGS sequence"/>
</dbReference>
<protein>
    <recommendedName>
        <fullName evidence="1">HEPN/Toprim N-terminal domain-containing protein</fullName>
    </recommendedName>
</protein>
<dbReference type="AlphaFoldDB" id="A0A1I7ER87"/>
<evidence type="ECO:0000313" key="3">
    <source>
        <dbReference type="Proteomes" id="UP000198844"/>
    </source>
</evidence>
<proteinExistence type="predicted"/>
<evidence type="ECO:0000313" key="2">
    <source>
        <dbReference type="EMBL" id="SFU26426.1"/>
    </source>
</evidence>
<dbReference type="EMBL" id="FPBH01000054">
    <property type="protein sequence ID" value="SFU26426.1"/>
    <property type="molecule type" value="Genomic_DNA"/>
</dbReference>
<dbReference type="OrthoDB" id="9105239at2"/>
<gene>
    <name evidence="2" type="ORF">SAMN05192563_105435</name>
</gene>
<dbReference type="Pfam" id="PF18871">
    <property type="entry name" value="HEPN_Toprim_N"/>
    <property type="match status" value="1"/>
</dbReference>
<evidence type="ECO:0000259" key="1">
    <source>
        <dbReference type="Pfam" id="PF18871"/>
    </source>
</evidence>
<sequence length="242" mass="28332">MAIHTYLMVDGYPFAQSRHMFYDSWYFTPDDRVIRTRTVGERNTTIQGLPDDREEWDRPETDYLYLTKADDLRRRLNRAGFSRTTLELEFLKYTSEVFRQEEPPYFFGPWIYDSDEHGPMARAEAFRNATLDDWLSALKKTMDSGVTSFNRSYQDIPEDTLAEIITGRDFPRFRSISPEHSVLGFPCTSLECMAIAMLELVPDDAECVVNVSSFVHYGYTNEFNDLLQSMVSARFRTPSFRY</sequence>